<dbReference type="InterPro" id="IPR024129">
    <property type="entry name" value="Sphingomy_SMPD4"/>
</dbReference>
<dbReference type="GO" id="GO:0046475">
    <property type="term" value="P:glycerophospholipid catabolic process"/>
    <property type="evidence" value="ECO:0007669"/>
    <property type="project" value="TreeGrafter"/>
</dbReference>
<dbReference type="GO" id="GO:0050290">
    <property type="term" value="F:sphingomyelin phosphodiesterase D activity"/>
    <property type="evidence" value="ECO:0007669"/>
    <property type="project" value="InterPro"/>
</dbReference>
<keyword evidence="3 5" id="KW-1133">Transmembrane helix</keyword>
<evidence type="ECO:0000313" key="6">
    <source>
        <dbReference type="EnsemblMetazoa" id="XP_022660068"/>
    </source>
</evidence>
<keyword evidence="2 5" id="KW-0812">Transmembrane</keyword>
<keyword evidence="4 5" id="KW-0472">Membrane</keyword>
<dbReference type="AlphaFoldDB" id="A0A7M7K9R2"/>
<sequence>MHNPIGSIIYGSLPPGPTYNLQNDPFLILREPNIFRKCELLTKHLNTHSAKELQAYYSHMIGNLFEINLCAINDRLAVGEYMGLVNLLSPKGPVFQLVEKLTTQMTVPRVLLPLTKLPTALVEQLVQSNASHYLLHKLSLDNNYLQLNPIEYFLFHLIGHLVEPWVAEIKMDINNWPTVVYFTLFDRYLAHFLDCNEPSTVQTTILQSLGSRFHPCGRPVGKGHHCLLKKDSLLNGSNLSMNSNSSLLLNSSSRTMTLMNVLSELWFANPKPGENQQLQRAMCMLVKKLHSCGYFESNTPPLLRRRLYKFIRLALTTWPLDSSFRLPLEVWLAFIQPWRYASGEVASGVYGDLHNPDRYIMFIDQHLLFYTHFLLIALERISVLDLSLAPNVVLISRICKVFSQEGLMDVLLGREAIGDLLQHSKVEFEHPGFTFETVYSDYWRAKARDLIRSLRNGQVRVEARIEVLERSLREKGWWPKFWESLQGITTPNPVSDFRTLEKLRMSINKLAQIFRVEIPDINVSVEAEMMDVSLDSNTSRSPRKQLFDSRYLGMPEKQPPRSNEIECLLPPLERWSIQLNTRFGRQIKQLYRRRNTDWGAYLIMAILRYIILPPASYVEIHKERAFLSPRKHNEIQLPARFYLRPLAKRKVMYLMIVVLLVSYMIGMKLVLMLALIFVTCKVVIERVYLTIYPDIDDNSFRS</sequence>
<evidence type="ECO:0008006" key="8">
    <source>
        <dbReference type="Google" id="ProtNLM"/>
    </source>
</evidence>
<dbReference type="OMA" id="EERGKIH"/>
<dbReference type="GeneID" id="111249883"/>
<evidence type="ECO:0000256" key="5">
    <source>
        <dbReference type="SAM" id="Phobius"/>
    </source>
</evidence>
<name>A0A7M7K9R2_VARDE</name>
<feature type="transmembrane region" description="Helical" evidence="5">
    <location>
        <begin position="651"/>
        <end position="678"/>
    </location>
</feature>
<keyword evidence="7" id="KW-1185">Reference proteome</keyword>
<dbReference type="PANTHER" id="PTHR12988">
    <property type="entry name" value="SPHINGOMYELIN PHOSPHODIESTERASE 4"/>
    <property type="match status" value="1"/>
</dbReference>
<dbReference type="InParanoid" id="A0A7M7K9R2"/>
<dbReference type="RefSeq" id="XP_022660068.1">
    <property type="nucleotide sequence ID" value="XM_022804333.1"/>
</dbReference>
<dbReference type="GO" id="GO:0046513">
    <property type="term" value="P:ceramide biosynthetic process"/>
    <property type="evidence" value="ECO:0007669"/>
    <property type="project" value="TreeGrafter"/>
</dbReference>
<dbReference type="FunCoup" id="A0A7M7K9R2">
    <property type="interactions" value="1572"/>
</dbReference>
<comment type="subcellular location">
    <subcellularLocation>
        <location evidence="1">Membrane</location>
        <topology evidence="1">Single-pass membrane protein</topology>
    </subcellularLocation>
</comment>
<protein>
    <recommendedName>
        <fullName evidence="8">Sphingomyelin phosphodiesterase 4</fullName>
    </recommendedName>
</protein>
<dbReference type="GO" id="GO:0006685">
    <property type="term" value="P:sphingomyelin catabolic process"/>
    <property type="evidence" value="ECO:0007669"/>
    <property type="project" value="TreeGrafter"/>
</dbReference>
<dbReference type="Proteomes" id="UP000594260">
    <property type="component" value="Unplaced"/>
</dbReference>
<evidence type="ECO:0000256" key="3">
    <source>
        <dbReference type="ARBA" id="ARBA00022989"/>
    </source>
</evidence>
<accession>A0A7M7K9R2</accession>
<dbReference type="GO" id="GO:0016020">
    <property type="term" value="C:membrane"/>
    <property type="evidence" value="ECO:0007669"/>
    <property type="project" value="UniProtKB-SubCell"/>
</dbReference>
<evidence type="ECO:0000256" key="2">
    <source>
        <dbReference type="ARBA" id="ARBA00022692"/>
    </source>
</evidence>
<dbReference type="EnsemblMetazoa" id="XM_022804333">
    <property type="protein sequence ID" value="XP_022660068"/>
    <property type="gene ID" value="LOC111249883"/>
</dbReference>
<dbReference type="PANTHER" id="PTHR12988:SF6">
    <property type="entry name" value="SPHINGOMYELIN PHOSPHODIESTERASE 4"/>
    <property type="match status" value="1"/>
</dbReference>
<dbReference type="Pfam" id="PF14724">
    <property type="entry name" value="mit_SMPDase"/>
    <property type="match status" value="3"/>
</dbReference>
<reference evidence="6" key="1">
    <citation type="submission" date="2021-01" db="UniProtKB">
        <authorList>
            <consortium name="EnsemblMetazoa"/>
        </authorList>
    </citation>
    <scope>IDENTIFICATION</scope>
</reference>
<proteinExistence type="predicted"/>
<dbReference type="OrthoDB" id="10251508at2759"/>
<evidence type="ECO:0000256" key="1">
    <source>
        <dbReference type="ARBA" id="ARBA00004167"/>
    </source>
</evidence>
<evidence type="ECO:0000256" key="4">
    <source>
        <dbReference type="ARBA" id="ARBA00023136"/>
    </source>
</evidence>
<evidence type="ECO:0000313" key="7">
    <source>
        <dbReference type="Proteomes" id="UP000594260"/>
    </source>
</evidence>
<dbReference type="KEGG" id="vde:111249883"/>
<organism evidence="6 7">
    <name type="scientific">Varroa destructor</name>
    <name type="common">Honeybee mite</name>
    <dbReference type="NCBI Taxonomy" id="109461"/>
    <lineage>
        <taxon>Eukaryota</taxon>
        <taxon>Metazoa</taxon>
        <taxon>Ecdysozoa</taxon>
        <taxon>Arthropoda</taxon>
        <taxon>Chelicerata</taxon>
        <taxon>Arachnida</taxon>
        <taxon>Acari</taxon>
        <taxon>Parasitiformes</taxon>
        <taxon>Mesostigmata</taxon>
        <taxon>Gamasina</taxon>
        <taxon>Dermanyssoidea</taxon>
        <taxon>Varroidae</taxon>
        <taxon>Varroa</taxon>
    </lineage>
</organism>